<keyword evidence="2" id="KW-1185">Reference proteome</keyword>
<gene>
    <name evidence="1" type="ORF">SAMN02745132_01511</name>
</gene>
<dbReference type="AlphaFoldDB" id="A0A1T4UEH9"/>
<reference evidence="2" key="1">
    <citation type="submission" date="2017-02" db="EMBL/GenBank/DDBJ databases">
        <authorList>
            <person name="Varghese N."/>
            <person name="Submissions S."/>
        </authorList>
    </citation>
    <scope>NUCLEOTIDE SEQUENCE [LARGE SCALE GENOMIC DNA]</scope>
    <source>
        <strain evidence="2">DSM 22720</strain>
    </source>
</reference>
<organism evidence="1 2">
    <name type="scientific">Enterovibrio nigricans DSM 22720</name>
    <dbReference type="NCBI Taxonomy" id="1121868"/>
    <lineage>
        <taxon>Bacteria</taxon>
        <taxon>Pseudomonadati</taxon>
        <taxon>Pseudomonadota</taxon>
        <taxon>Gammaproteobacteria</taxon>
        <taxon>Vibrionales</taxon>
        <taxon>Vibrionaceae</taxon>
        <taxon>Enterovibrio</taxon>
    </lineage>
</organism>
<evidence type="ECO:0000313" key="2">
    <source>
        <dbReference type="Proteomes" id="UP000190162"/>
    </source>
</evidence>
<protein>
    <submittedName>
        <fullName evidence="1">Uncharacterized protein</fullName>
    </submittedName>
</protein>
<dbReference type="Proteomes" id="UP000190162">
    <property type="component" value="Unassembled WGS sequence"/>
</dbReference>
<accession>A0A1T4UEH9</accession>
<dbReference type="EMBL" id="FUXU01000013">
    <property type="protein sequence ID" value="SKA50918.1"/>
    <property type="molecule type" value="Genomic_DNA"/>
</dbReference>
<sequence>MNYLLSKIFDSLILKKRLAGVINLILLLYNDITQNKLFDTIIIKYF</sequence>
<evidence type="ECO:0000313" key="1">
    <source>
        <dbReference type="EMBL" id="SKA50918.1"/>
    </source>
</evidence>
<name>A0A1T4UEH9_9GAMM</name>
<proteinExistence type="predicted"/>